<feature type="transmembrane region" description="Helical" evidence="1">
    <location>
        <begin position="52"/>
        <end position="73"/>
    </location>
</feature>
<accession>A0A1I0PXU9</accession>
<dbReference type="Proteomes" id="UP000198518">
    <property type="component" value="Unassembled WGS sequence"/>
</dbReference>
<keyword evidence="1" id="KW-0472">Membrane</keyword>
<feature type="transmembrane region" description="Helical" evidence="1">
    <location>
        <begin position="20"/>
        <end position="40"/>
    </location>
</feature>
<reference evidence="2 3" key="1">
    <citation type="submission" date="2016-10" db="EMBL/GenBank/DDBJ databases">
        <authorList>
            <person name="de Groot N.N."/>
        </authorList>
    </citation>
    <scope>NUCLEOTIDE SEQUENCE [LARGE SCALE GENOMIC DNA]</scope>
    <source>
        <strain evidence="2 3">CGMCC 1.5337</strain>
    </source>
</reference>
<protein>
    <submittedName>
        <fullName evidence="2">Uncharacterized protein</fullName>
    </submittedName>
</protein>
<dbReference type="EMBL" id="FOJA01000001">
    <property type="protein sequence ID" value="SEW19419.1"/>
    <property type="molecule type" value="Genomic_DNA"/>
</dbReference>
<keyword evidence="1" id="KW-1133">Transmembrane helix</keyword>
<dbReference type="OrthoDB" id="197586at2157"/>
<dbReference type="AlphaFoldDB" id="A0A1I0PXU9"/>
<evidence type="ECO:0000313" key="3">
    <source>
        <dbReference type="Proteomes" id="UP000198518"/>
    </source>
</evidence>
<dbReference type="STRING" id="355548.SAMN04487945_2080"/>
<organism evidence="2 3">
    <name type="scientific">Halobacterium jilantaiense</name>
    <dbReference type="NCBI Taxonomy" id="355548"/>
    <lineage>
        <taxon>Archaea</taxon>
        <taxon>Methanobacteriati</taxon>
        <taxon>Methanobacteriota</taxon>
        <taxon>Stenosarchaea group</taxon>
        <taxon>Halobacteria</taxon>
        <taxon>Halobacteriales</taxon>
        <taxon>Halobacteriaceae</taxon>
        <taxon>Halobacterium</taxon>
    </lineage>
</organism>
<proteinExistence type="predicted"/>
<sequence length="78" mass="8446">MTLPLSLPPFMNPFVGPGTYLIFGIVLLPVYLMLAAWVLGRPSDAKRVALGVGYLVGLTTTLWGSLFVATMVIDVVFF</sequence>
<gene>
    <name evidence="2" type="ORF">SAMN04487945_2080</name>
</gene>
<evidence type="ECO:0000313" key="2">
    <source>
        <dbReference type="EMBL" id="SEW19419.1"/>
    </source>
</evidence>
<keyword evidence="3" id="KW-1185">Reference proteome</keyword>
<evidence type="ECO:0000256" key="1">
    <source>
        <dbReference type="SAM" id="Phobius"/>
    </source>
</evidence>
<name>A0A1I0PXU9_9EURY</name>
<keyword evidence="1" id="KW-0812">Transmembrane</keyword>
<dbReference type="RefSeq" id="WP_089669323.1">
    <property type="nucleotide sequence ID" value="NZ_FOJA01000001.1"/>
</dbReference>